<feature type="compositionally biased region" description="Basic and acidic residues" evidence="2">
    <location>
        <begin position="929"/>
        <end position="943"/>
    </location>
</feature>
<dbReference type="InterPro" id="IPR001680">
    <property type="entry name" value="WD40_rpt"/>
</dbReference>
<feature type="region of interest" description="Disordered" evidence="2">
    <location>
        <begin position="915"/>
        <end position="954"/>
    </location>
</feature>
<feature type="region of interest" description="Disordered" evidence="2">
    <location>
        <begin position="1397"/>
        <end position="1445"/>
    </location>
</feature>
<feature type="compositionally biased region" description="Polar residues" evidence="2">
    <location>
        <begin position="1581"/>
        <end position="1596"/>
    </location>
</feature>
<sequence>MPPTDPSFDVLRKKENMDSRREHRDKTSPVKGVNFKRQKLSDGEDFWASATLCQSPDNTRNGGCLNKNRKAKGIRRSSGSSESEGCFRGNHSNLCNNVVKTEMESTAPGRYHPIDYKNGYSNNTHTLEEEADMVTGKHVGKANSAGNRQPRTLRNHVSDTYKALINICLNEIKKSANAEDVHDVYRVLKNKDLIFDDEKMSGNEFDRSKEQFPRGSTSSSGSRASPLSHRQHWDNSECVEKGERVPHYRVNRKRSKPSSTSVRSRRGRSGALKSCHREGAKGDDKEWSDEEQEDDSSPHPASADRNTGRGEVQKGVTSDQSAIQDDDSDEGGGADKRGEGGGGREKLLASADEEDAARFARKKLKTGMERNINQIEGINRNRSGGMHLARPTTREKIESDMYNIFKGVINMLTCKYPQHNIKEFFFSSQDKLKEEYEVNKSKSIQITRYHSNRCNNIYTKIKQELFYVTKNTKLRNHIINTRYMFDVYNYCVKNIKRNITVLSHFIPNKKDYKFITKMMFNHNCENVVTSGKDGYIKIFHAMTGNLILCIKAHQNAITDFDVHRSDKYILSCDEKGVVKFWLIDKHKFKTLFTYRRSFLMKNVHFFYHEKGNSHNRNGTYKTYAICSTNSYFFIIIFDDLSNDSHLLYSMDINVGVVKFFPYLQFSYSLSFNVSPYMYNSFVMSNGPIRGLKNSYLMFINTSSQDTDKCCEKNDFSNTTNYKRRKKKPTFLLLTSKPYYDNEQRSDELLSITPNDMNIIKYVNRIDESKYRSAQTDDVIELTYKDEKKKQKMSDEDLSYAKIFHCLEINVLQNNTKKDIGFCLFKRFEDFNKEIVRVAFSNRSADFLTVQFNGSIYLWHFQSYIDEMARNRGRGNSSHSKSVHNGGRDKVNVCCFYTSLYVEFFLESLALNESNKAKGGRTDLGGCQGRGDDARKPGDRRDQKGTINNNAKNDVNDENEYDNLFVISSTSCSSYCYSSSGNEYVPRVNREKELKKKRLLRAQREVNIGGNAPLGKGVLEEKDKSGAANNVDTGGSSTIGVDPAETNNGSVIMESIVHSSGSASARRSANGNNRLDTNRLASNRVETIHLSTNRFTGNRFTGSRLAANRLHTNQAAGKTSTQCVYNENTNNKPKMRAKKLNYKISNVSFNMSDEYLIVADGITNKSNSSKEDTFAVTMKTNLSIFCLKTYEEIKNFDLKECNSYVSFIKPNPFFTDVILFACFRKYIYLLNVQKKKIIKKYSYDSELKNLSAEWSQNGYLFIVSHNYGYFSIFTLNKNASYKLTLSDQITSYQLCSFNEPSINDVTHNFDNVNSLPDVFMYDTFEPNNIEGAVDLVRFNSGAGGAAAMAAGITAPRGFLLGEGINNTSNFNTGVEVTGAGRSFRNNWRGAIGFGTSARIGSNTRNGITTRNGETTRNGIATRNSSKRNDANRNKGRRGTRRSNRIIEDSSELSCSANSIYTLYTDSNSKNSKISVQDEGETGDSKKKKKKKKKKGSSDEGSVNSPNDEVKIIDKDTFQGREDKHVINLENIPSNREEVINVEDVHRECIKNNSNRRKEVINLDNVLSDNYSYGFKSKRTARNRSTAMNVGTRSSAANTAGVRTRKRLHIVRNEGAKNLSSQSNDHSSSGSGSGSGSGSHSGIDDESGGSSNGEHTYQVRKNPFLPMKKRKNRNVPSSDFKSKSDKHDECLLTPGSSHPREGAQYPYDISINKLKEFFSGEKRKENEQVMQRDRYMSDGDTDFEKCSSINFFSDNSNYGSYSDDLFIDLPRRCRMGSLQSGNNHISSYESDLHGQLKHVSRRGNPGDRVDGASCKGRWTPHCSNGMWAEERAAKGGRNPWSSASSSSEEDDYDDHYDDRYDDDEEDDAWHGEAATDDGRIAVAAERTARRKNKLRKEGKPPCLLNFTNSNILVDKKFKIYEQHLQPLLPKFSSFNCSTNYLDKIRTSPVDPICVQLNYFAQMCRRLKRENTINLKSLLTFDVLYKALINYGASGGVMTIGSMKAGAHSACGASPTSDHKKWFNHRGASEAHGSALAEVKGERRSSSVSDGYHCVVDMDERLIHQAANAKQHFQVVNSRGDEEPLPRMLAHRKNEKSEAFLRLLRGCARGRVDGTFGNALGSALSSALCNGKNREDNPPSETDRDPQGQQHPFGATLTRCIETFKQKSGGKDKYKMCYMNAVRVGRSYKRFINVISTCDNSSVLTHYSRGGKRIPAKNSFQHQMDEMSQSLLYQVLKKFPCREEEDIDSFIYYKKKTYSEKSIKEVLQSYLKHYNYVEQNIEQFDHRLFIYTNDNRMLFMNSHTMKLLKVLQENYCKSLIRESFNLMNNTQLKGRNCIIKNVDGINNCTFLNPYSLYLRSTGNYDFLNSRTVQNTLLSSYARYNELFAMFRGNMQVNNVGSGVSARNVANGANATNLANVTNTNNTINVTNFLLNYENVLSSGRNTDIAVISEHSSIFTSDQSANFFSEDEEDDDDDDDDYVSDDYDFGYHHASSSYSRRNNRRNRRRGTTRTSRRTASSRRRTRTRNNNNNNTPRRTSARNRKNNEKKNYNCDAVVHVNVRKSDRLRNKEMNRRENNGGGASINNGDDDLLNDHGDDFFNNGSSSRHLRNSSSNYYRSRYNTRSSNTNRDFT</sequence>
<feature type="compositionally biased region" description="Basic and acidic residues" evidence="2">
    <location>
        <begin position="231"/>
        <end position="246"/>
    </location>
</feature>
<feature type="compositionally biased region" description="Acidic residues" evidence="2">
    <location>
        <begin position="2465"/>
        <end position="2484"/>
    </location>
</feature>
<feature type="region of interest" description="Disordered" evidence="2">
    <location>
        <begin position="1791"/>
        <end position="1813"/>
    </location>
</feature>
<feature type="region of interest" description="Disordered" evidence="2">
    <location>
        <begin position="1"/>
        <end position="30"/>
    </location>
</feature>
<proteinExistence type="predicted"/>
<dbReference type="InterPro" id="IPR036322">
    <property type="entry name" value="WD40_repeat_dom_sf"/>
</dbReference>
<gene>
    <name evidence="3" type="ORF">AK88_03244</name>
</gene>
<keyword evidence="4" id="KW-1185">Reference proteome</keyword>
<feature type="compositionally biased region" description="Acidic residues" evidence="2">
    <location>
        <begin position="1845"/>
        <end position="1865"/>
    </location>
</feature>
<dbReference type="InterPro" id="IPR015943">
    <property type="entry name" value="WD40/YVTN_repeat-like_dom_sf"/>
</dbReference>
<organism evidence="3 4">
    <name type="scientific">Plasmodium fragile</name>
    <dbReference type="NCBI Taxonomy" id="5857"/>
    <lineage>
        <taxon>Eukaryota</taxon>
        <taxon>Sar</taxon>
        <taxon>Alveolata</taxon>
        <taxon>Apicomplexa</taxon>
        <taxon>Aconoidasida</taxon>
        <taxon>Haemosporida</taxon>
        <taxon>Plasmodiidae</taxon>
        <taxon>Plasmodium</taxon>
        <taxon>Plasmodium (Plasmodium)</taxon>
    </lineage>
</organism>
<feature type="compositionally biased region" description="Basic and acidic residues" evidence="2">
    <location>
        <begin position="2559"/>
        <end position="2574"/>
    </location>
</feature>
<feature type="compositionally biased region" description="Basic residues" evidence="2">
    <location>
        <begin position="2497"/>
        <end position="2523"/>
    </location>
</feature>
<feature type="compositionally biased region" description="Basic and acidic residues" evidence="2">
    <location>
        <begin position="10"/>
        <end position="28"/>
    </location>
</feature>
<dbReference type="Pfam" id="PF00400">
    <property type="entry name" value="WD40"/>
    <property type="match status" value="1"/>
</dbReference>
<dbReference type="VEuPathDB" id="PlasmoDB:AK88_03244"/>
<dbReference type="Proteomes" id="UP000054561">
    <property type="component" value="Unassembled WGS sequence"/>
</dbReference>
<feature type="compositionally biased region" description="Low complexity" evidence="2">
    <location>
        <begin position="2596"/>
        <end position="2630"/>
    </location>
</feature>
<feature type="compositionally biased region" description="Low complexity" evidence="2">
    <location>
        <begin position="1618"/>
        <end position="1628"/>
    </location>
</feature>
<dbReference type="OMA" id="SICCFYT"/>
<feature type="compositionally biased region" description="Acidic residues" evidence="2">
    <location>
        <begin position="286"/>
        <end position="295"/>
    </location>
</feature>
<feature type="compositionally biased region" description="Polar residues" evidence="2">
    <location>
        <begin position="1397"/>
        <end position="1422"/>
    </location>
</feature>
<feature type="region of interest" description="Disordered" evidence="2">
    <location>
        <begin position="2127"/>
        <end position="2149"/>
    </location>
</feature>
<feature type="compositionally biased region" description="Basic and acidic residues" evidence="2">
    <location>
        <begin position="333"/>
        <end position="347"/>
    </location>
</feature>
<feature type="compositionally biased region" description="Basic and acidic residues" evidence="2">
    <location>
        <begin position="275"/>
        <end position="285"/>
    </location>
</feature>
<feature type="compositionally biased region" description="Basic and acidic residues" evidence="2">
    <location>
        <begin position="202"/>
        <end position="212"/>
    </location>
</feature>
<feature type="region of interest" description="Disordered" evidence="2">
    <location>
        <begin position="1024"/>
        <end position="1045"/>
    </location>
</feature>
<feature type="region of interest" description="Disordered" evidence="2">
    <location>
        <begin position="61"/>
        <end position="86"/>
    </location>
</feature>
<feature type="compositionally biased region" description="Basic and acidic residues" evidence="2">
    <location>
        <begin position="1678"/>
        <end position="1688"/>
    </location>
</feature>
<dbReference type="OrthoDB" id="10261640at2759"/>
<protein>
    <submittedName>
        <fullName evidence="3">Uncharacterized protein</fullName>
    </submittedName>
</protein>
<feature type="compositionally biased region" description="Polar residues" evidence="2">
    <location>
        <begin position="1026"/>
        <end position="1045"/>
    </location>
</feature>
<dbReference type="PROSITE" id="PS50082">
    <property type="entry name" value="WD_REPEATS_2"/>
    <property type="match status" value="1"/>
</dbReference>
<feature type="region of interest" description="Disordered" evidence="2">
    <location>
        <begin position="2459"/>
        <end position="2630"/>
    </location>
</feature>
<evidence type="ECO:0000313" key="3">
    <source>
        <dbReference type="EMBL" id="KJP87076.1"/>
    </source>
</evidence>
<feature type="compositionally biased region" description="Low complexity" evidence="2">
    <location>
        <begin position="216"/>
        <end position="228"/>
    </location>
</feature>
<dbReference type="EMBL" id="KQ001680">
    <property type="protein sequence ID" value="KJP87076.1"/>
    <property type="molecule type" value="Genomic_DNA"/>
</dbReference>
<dbReference type="GeneID" id="24268558"/>
<evidence type="ECO:0000256" key="1">
    <source>
        <dbReference type="PROSITE-ProRule" id="PRU00221"/>
    </source>
</evidence>
<feature type="region of interest" description="Disordered" evidence="2">
    <location>
        <begin position="1469"/>
        <end position="1508"/>
    </location>
</feature>
<feature type="compositionally biased region" description="Basic and acidic residues" evidence="2">
    <location>
        <begin position="2129"/>
        <end position="2143"/>
    </location>
</feature>
<feature type="compositionally biased region" description="Basic residues" evidence="2">
    <location>
        <begin position="1484"/>
        <end position="1493"/>
    </location>
</feature>
<dbReference type="SMART" id="SM00320">
    <property type="entry name" value="WD40"/>
    <property type="match status" value="3"/>
</dbReference>
<reference evidence="3 4" key="1">
    <citation type="submission" date="2014-03" db="EMBL/GenBank/DDBJ databases">
        <title>The Genome Sequence of Plasmodium fragile nilgiri.</title>
        <authorList>
            <consortium name="The Broad Institute Genomics Platform"/>
            <consortium name="The Broad Institute Genome Sequencing Center for Infectious Disease"/>
            <person name="Neafsey D."/>
            <person name="Duraisingh M."/>
            <person name="Young S.K."/>
            <person name="Zeng Q."/>
            <person name="Gargeya S."/>
            <person name="Abouelleil A."/>
            <person name="Alvarado L."/>
            <person name="Chapman S.B."/>
            <person name="Gainer-Dewar J."/>
            <person name="Goldberg J."/>
            <person name="Griggs A."/>
            <person name="Gujja S."/>
            <person name="Hansen M."/>
            <person name="Howarth C."/>
            <person name="Imamovic A."/>
            <person name="Larimer J."/>
            <person name="Pearson M."/>
            <person name="Poon T.W."/>
            <person name="Priest M."/>
            <person name="Roberts A."/>
            <person name="Saif S."/>
            <person name="Shea T."/>
            <person name="Sykes S."/>
            <person name="Wortman J."/>
            <person name="Nusbaum C."/>
            <person name="Birren B."/>
        </authorList>
    </citation>
    <scope>NUCLEOTIDE SEQUENCE [LARGE SCALE GENOMIC DNA]</scope>
    <source>
        <strain evidence="4">nilgiri</strain>
    </source>
</reference>
<evidence type="ECO:0000256" key="2">
    <source>
        <dbReference type="SAM" id="MobiDB-lite"/>
    </source>
</evidence>
<feature type="compositionally biased region" description="Basic residues" evidence="2">
    <location>
        <begin position="247"/>
        <end position="256"/>
    </location>
</feature>
<dbReference type="Gene3D" id="2.130.10.10">
    <property type="entry name" value="YVTN repeat-like/Quinoprotein amine dehydrogenase"/>
    <property type="match status" value="1"/>
</dbReference>
<feature type="compositionally biased region" description="Basic residues" evidence="2">
    <location>
        <begin position="1432"/>
        <end position="1442"/>
    </location>
</feature>
<keyword evidence="1" id="KW-0853">WD repeat</keyword>
<evidence type="ECO:0000313" key="4">
    <source>
        <dbReference type="Proteomes" id="UP000054561"/>
    </source>
</evidence>
<accession>A0A0D9QN02</accession>
<dbReference type="SUPFAM" id="SSF50978">
    <property type="entry name" value="WD40 repeat-like"/>
    <property type="match status" value="1"/>
</dbReference>
<feature type="repeat" description="WD" evidence="1">
    <location>
        <begin position="550"/>
        <end position="581"/>
    </location>
</feature>
<dbReference type="RefSeq" id="XP_012336288.1">
    <property type="nucleotide sequence ID" value="XM_012480865.1"/>
</dbReference>
<feature type="compositionally biased region" description="Low complexity" evidence="2">
    <location>
        <begin position="2524"/>
        <end position="2534"/>
    </location>
</feature>
<feature type="region of interest" description="Disordered" evidence="2">
    <location>
        <begin position="1831"/>
        <end position="1872"/>
    </location>
</feature>
<name>A0A0D9QN02_PLAFR</name>
<feature type="region of interest" description="Disordered" evidence="2">
    <location>
        <begin position="202"/>
        <end position="354"/>
    </location>
</feature>
<feature type="region of interest" description="Disordered" evidence="2">
    <location>
        <begin position="1578"/>
        <end position="1702"/>
    </location>
</feature>